<dbReference type="EMBL" id="JAHRIQ010043039">
    <property type="protein sequence ID" value="MEQ2235029.1"/>
    <property type="molecule type" value="Genomic_DNA"/>
</dbReference>
<evidence type="ECO:0000313" key="1">
    <source>
        <dbReference type="EMBL" id="MEQ2235029.1"/>
    </source>
</evidence>
<keyword evidence="2" id="KW-1185">Reference proteome</keyword>
<name>A0ABV0TQH6_9TELE</name>
<dbReference type="Proteomes" id="UP001482620">
    <property type="component" value="Unassembled WGS sequence"/>
</dbReference>
<proteinExistence type="predicted"/>
<protein>
    <submittedName>
        <fullName evidence="1">Uncharacterized protein</fullName>
    </submittedName>
</protein>
<reference evidence="1 2" key="1">
    <citation type="submission" date="2021-06" db="EMBL/GenBank/DDBJ databases">
        <authorList>
            <person name="Palmer J.M."/>
        </authorList>
    </citation>
    <scope>NUCLEOTIDE SEQUENCE [LARGE SCALE GENOMIC DNA]</scope>
    <source>
        <strain evidence="2">if_2019</strain>
        <tissue evidence="1">Muscle</tissue>
    </source>
</reference>
<sequence>MRLREAAAVTGVQEIRHSCCSYHVPFINITSMTDAWFWLYLCVVCDFCVLPDTQIMKYHHHHYHHLIVSLAECLEWLSCWKANLHPSLTFSAARIGLGLPPSIFPISSDQLSPVPSASCCHHHYGDVVISAMYSVSLPHSLMSNVLQVDEKVEFWSPLVRAPSLLLLLHDLEQTDPRTSSPLSSIKARFVECTCG</sequence>
<organism evidence="1 2">
    <name type="scientific">Ilyodon furcidens</name>
    <name type="common">goldbreast splitfin</name>
    <dbReference type="NCBI Taxonomy" id="33524"/>
    <lineage>
        <taxon>Eukaryota</taxon>
        <taxon>Metazoa</taxon>
        <taxon>Chordata</taxon>
        <taxon>Craniata</taxon>
        <taxon>Vertebrata</taxon>
        <taxon>Euteleostomi</taxon>
        <taxon>Actinopterygii</taxon>
        <taxon>Neopterygii</taxon>
        <taxon>Teleostei</taxon>
        <taxon>Neoteleostei</taxon>
        <taxon>Acanthomorphata</taxon>
        <taxon>Ovalentaria</taxon>
        <taxon>Atherinomorphae</taxon>
        <taxon>Cyprinodontiformes</taxon>
        <taxon>Goodeidae</taxon>
        <taxon>Ilyodon</taxon>
    </lineage>
</organism>
<evidence type="ECO:0000313" key="2">
    <source>
        <dbReference type="Proteomes" id="UP001482620"/>
    </source>
</evidence>
<comment type="caution">
    <text evidence="1">The sequence shown here is derived from an EMBL/GenBank/DDBJ whole genome shotgun (WGS) entry which is preliminary data.</text>
</comment>
<gene>
    <name evidence="1" type="ORF">ILYODFUR_037445</name>
</gene>
<accession>A0ABV0TQH6</accession>